<dbReference type="SUPFAM" id="SSF51445">
    <property type="entry name" value="(Trans)glycosidases"/>
    <property type="match status" value="1"/>
</dbReference>
<protein>
    <recommendedName>
        <fullName evidence="3">Glycoside hydrolase family 42 N-terminal domain-containing protein</fullName>
    </recommendedName>
</protein>
<organism evidence="1 2">
    <name type="scientific">Deinococcus ruber</name>
    <dbReference type="NCBI Taxonomy" id="1848197"/>
    <lineage>
        <taxon>Bacteria</taxon>
        <taxon>Thermotogati</taxon>
        <taxon>Deinococcota</taxon>
        <taxon>Deinococci</taxon>
        <taxon>Deinococcales</taxon>
        <taxon>Deinococcaceae</taxon>
        <taxon>Deinococcus</taxon>
    </lineage>
</organism>
<evidence type="ECO:0008006" key="3">
    <source>
        <dbReference type="Google" id="ProtNLM"/>
    </source>
</evidence>
<accession>A0A918F5R8</accession>
<evidence type="ECO:0000313" key="1">
    <source>
        <dbReference type="EMBL" id="GGR10651.1"/>
    </source>
</evidence>
<dbReference type="AlphaFoldDB" id="A0A918F5R8"/>
<comment type="caution">
    <text evidence="1">The sequence shown here is derived from an EMBL/GenBank/DDBJ whole genome shotgun (WGS) entry which is preliminary data.</text>
</comment>
<evidence type="ECO:0000313" key="2">
    <source>
        <dbReference type="Proteomes" id="UP000603865"/>
    </source>
</evidence>
<proteinExistence type="predicted"/>
<reference evidence="1" key="1">
    <citation type="journal article" date="2014" name="Int. J. Syst. Evol. Microbiol.">
        <title>Complete genome sequence of Corynebacterium casei LMG S-19264T (=DSM 44701T), isolated from a smear-ripened cheese.</title>
        <authorList>
            <consortium name="US DOE Joint Genome Institute (JGI-PGF)"/>
            <person name="Walter F."/>
            <person name="Albersmeier A."/>
            <person name="Kalinowski J."/>
            <person name="Ruckert C."/>
        </authorList>
    </citation>
    <scope>NUCLEOTIDE SEQUENCE</scope>
    <source>
        <strain evidence="1">JCM 31311</strain>
    </source>
</reference>
<dbReference type="Proteomes" id="UP000603865">
    <property type="component" value="Unassembled WGS sequence"/>
</dbReference>
<gene>
    <name evidence="1" type="ORF">GCM10008957_24210</name>
</gene>
<dbReference type="EMBL" id="BMQL01000012">
    <property type="protein sequence ID" value="GGR10651.1"/>
    <property type="molecule type" value="Genomic_DNA"/>
</dbReference>
<reference evidence="1" key="2">
    <citation type="submission" date="2020-09" db="EMBL/GenBank/DDBJ databases">
        <authorList>
            <person name="Sun Q."/>
            <person name="Ohkuma M."/>
        </authorList>
    </citation>
    <scope>NUCLEOTIDE SEQUENCE</scope>
    <source>
        <strain evidence="1">JCM 31311</strain>
    </source>
</reference>
<keyword evidence="2" id="KW-1185">Reference proteome</keyword>
<sequence>MSVGYGSGVIPRAFWSGLSALLLTSCFLYPATPPSQDDGPQPGVESVVTHRQDGTLLINGHPYFPFGFYHISWAASGTQQQRQQDVAKLGAAGFNLLVTEPLSDQDISQYRNFLNTALNSGVYVVTYGLPAAVISQVVHEPSVIGFKIADDGNALFTPAQIKARNVTSKKLAPDKLTYISLSVGYGRPESQYFGVSDVVGNQSYPVGDDNINVVYNVMRSTVTTALAHNTVPIANLQTFAWHPGQPLPSSQELDNMTYQALMAGVKGVVYYAYRSAEVDLNKQPQLWSALQQLSREVEVLSPSLLNSRRTELADGRANRPLVVSFSGATGEYVIALNNSRSEQRQVNVALTPGRRQGQTLRPVFGTQAAITLAGGAVQGTLAPLEVAVYRVVGPGSP</sequence>
<dbReference type="InterPro" id="IPR017853">
    <property type="entry name" value="GH"/>
</dbReference>
<dbReference type="Gene3D" id="3.20.20.80">
    <property type="entry name" value="Glycosidases"/>
    <property type="match status" value="1"/>
</dbReference>
<name>A0A918F5R8_9DEIO</name>